<organism evidence="1 2">
    <name type="scientific">Petrolisthes cinctipes</name>
    <name type="common">Flat porcelain crab</name>
    <dbReference type="NCBI Taxonomy" id="88211"/>
    <lineage>
        <taxon>Eukaryota</taxon>
        <taxon>Metazoa</taxon>
        <taxon>Ecdysozoa</taxon>
        <taxon>Arthropoda</taxon>
        <taxon>Crustacea</taxon>
        <taxon>Multicrustacea</taxon>
        <taxon>Malacostraca</taxon>
        <taxon>Eumalacostraca</taxon>
        <taxon>Eucarida</taxon>
        <taxon>Decapoda</taxon>
        <taxon>Pleocyemata</taxon>
        <taxon>Anomura</taxon>
        <taxon>Galatheoidea</taxon>
        <taxon>Porcellanidae</taxon>
        <taxon>Petrolisthes</taxon>
    </lineage>
</organism>
<proteinExistence type="predicted"/>
<comment type="caution">
    <text evidence="1">The sequence shown here is derived from an EMBL/GenBank/DDBJ whole genome shotgun (WGS) entry which is preliminary data.</text>
</comment>
<reference evidence="1" key="1">
    <citation type="submission" date="2023-10" db="EMBL/GenBank/DDBJ databases">
        <title>Genome assemblies of two species of porcelain crab, Petrolisthes cinctipes and Petrolisthes manimaculis (Anomura: Porcellanidae).</title>
        <authorList>
            <person name="Angst P."/>
        </authorList>
    </citation>
    <scope>NUCLEOTIDE SEQUENCE</scope>
    <source>
        <strain evidence="1">PB745_01</strain>
        <tissue evidence="1">Gill</tissue>
    </source>
</reference>
<keyword evidence="2" id="KW-1185">Reference proteome</keyword>
<evidence type="ECO:0000313" key="1">
    <source>
        <dbReference type="EMBL" id="KAK3850670.1"/>
    </source>
</evidence>
<sequence length="110" mass="12331">MGREDGTGGYEVNVVDLDTPPHPYLPSTLPLSLFDVCEKGHSVEVMMTLPPSWRVSSIANPASTTRPTMGRNLLSKCCHFNHYDLRATPPEYLTLRWRHNTHHSAVQVCS</sequence>
<dbReference type="Proteomes" id="UP001286313">
    <property type="component" value="Unassembled WGS sequence"/>
</dbReference>
<evidence type="ECO:0000313" key="2">
    <source>
        <dbReference type="Proteomes" id="UP001286313"/>
    </source>
</evidence>
<protein>
    <submittedName>
        <fullName evidence="1">Uncharacterized protein</fullName>
    </submittedName>
</protein>
<accession>A0AAE1BHC7</accession>
<dbReference type="AlphaFoldDB" id="A0AAE1BHC7"/>
<gene>
    <name evidence="1" type="ORF">Pcinc_042640</name>
</gene>
<name>A0AAE1BHC7_PETCI</name>
<dbReference type="EMBL" id="JAWQEG010008251">
    <property type="protein sequence ID" value="KAK3850670.1"/>
    <property type="molecule type" value="Genomic_DNA"/>
</dbReference>